<evidence type="ECO:0000313" key="1">
    <source>
        <dbReference type="EMBL" id="KAI5664531.1"/>
    </source>
</evidence>
<proteinExistence type="predicted"/>
<sequence length="388" mass="43452">MVGYPTISDSPLSIQPTFIMKPTVDNRYGAYVNVLFWAAIIVSQARYFSGNVYMLENVLVQKVTCFDMNEHRYDICMIMKFAKESQEGLETKVGLRAVLVGVEAALICLDSLRLSSCIRNSYVGSSTSVVKFSAERHADALLSCSRPSGEVGGITGGIKASRYQMHCRHYFGAESWSMISVVIACESICKLRGLLVLELSGYLETCQVHDLPIMQQLEPIREATPHLKQATHKVIENFMIKVTELLEASMATRRNERVPATGADEALERFLKFRPPEFYGEVEQEIKAEMFLILIDTDANKTRQFVKRLRVELQWALALLPPMGFTVAVQATTQTEMADQAVIQRKTTVGSATTPYKHPEQGPWKPRDSKRSCGEQRIGNEGQPTLTP</sequence>
<dbReference type="Proteomes" id="UP001060085">
    <property type="component" value="Linkage Group LG05"/>
</dbReference>
<organism evidence="1 2">
    <name type="scientific">Catharanthus roseus</name>
    <name type="common">Madagascar periwinkle</name>
    <name type="synonym">Vinca rosea</name>
    <dbReference type="NCBI Taxonomy" id="4058"/>
    <lineage>
        <taxon>Eukaryota</taxon>
        <taxon>Viridiplantae</taxon>
        <taxon>Streptophyta</taxon>
        <taxon>Embryophyta</taxon>
        <taxon>Tracheophyta</taxon>
        <taxon>Spermatophyta</taxon>
        <taxon>Magnoliopsida</taxon>
        <taxon>eudicotyledons</taxon>
        <taxon>Gunneridae</taxon>
        <taxon>Pentapetalae</taxon>
        <taxon>asterids</taxon>
        <taxon>lamiids</taxon>
        <taxon>Gentianales</taxon>
        <taxon>Apocynaceae</taxon>
        <taxon>Rauvolfioideae</taxon>
        <taxon>Vinceae</taxon>
        <taxon>Catharanthinae</taxon>
        <taxon>Catharanthus</taxon>
    </lineage>
</organism>
<dbReference type="EMBL" id="CM044705">
    <property type="protein sequence ID" value="KAI5664531.1"/>
    <property type="molecule type" value="Genomic_DNA"/>
</dbReference>
<gene>
    <name evidence="1" type="ORF">M9H77_23854</name>
</gene>
<accession>A0ACC0AYK5</accession>
<protein>
    <submittedName>
        <fullName evidence="1">Uncharacterized protein</fullName>
    </submittedName>
</protein>
<name>A0ACC0AYK5_CATRO</name>
<evidence type="ECO:0000313" key="2">
    <source>
        <dbReference type="Proteomes" id="UP001060085"/>
    </source>
</evidence>
<reference evidence="2" key="1">
    <citation type="journal article" date="2023" name="Nat. Plants">
        <title>Single-cell RNA sequencing provides a high-resolution roadmap for understanding the multicellular compartmentation of specialized metabolism.</title>
        <authorList>
            <person name="Sun S."/>
            <person name="Shen X."/>
            <person name="Li Y."/>
            <person name="Li Y."/>
            <person name="Wang S."/>
            <person name="Li R."/>
            <person name="Zhang H."/>
            <person name="Shen G."/>
            <person name="Guo B."/>
            <person name="Wei J."/>
            <person name="Xu J."/>
            <person name="St-Pierre B."/>
            <person name="Chen S."/>
            <person name="Sun C."/>
        </authorList>
    </citation>
    <scope>NUCLEOTIDE SEQUENCE [LARGE SCALE GENOMIC DNA]</scope>
</reference>
<comment type="caution">
    <text evidence="1">The sequence shown here is derived from an EMBL/GenBank/DDBJ whole genome shotgun (WGS) entry which is preliminary data.</text>
</comment>
<keyword evidence="2" id="KW-1185">Reference proteome</keyword>